<evidence type="ECO:0000256" key="7">
    <source>
        <dbReference type="SAM" id="Phobius"/>
    </source>
</evidence>
<organism evidence="9 10">
    <name type="scientific">Phytophthora ramorum</name>
    <name type="common">Sudden oak death agent</name>
    <dbReference type="NCBI Taxonomy" id="164328"/>
    <lineage>
        <taxon>Eukaryota</taxon>
        <taxon>Sar</taxon>
        <taxon>Stramenopiles</taxon>
        <taxon>Oomycota</taxon>
        <taxon>Peronosporomycetes</taxon>
        <taxon>Peronosporales</taxon>
        <taxon>Peronosporaceae</taxon>
        <taxon>Phytophthora</taxon>
    </lineage>
</organism>
<keyword evidence="5" id="KW-0534">Nitrate assimilation</keyword>
<comment type="subcellular location">
    <subcellularLocation>
        <location evidence="1">Membrane</location>
        <topology evidence="1">Multi-pass membrane protein</topology>
    </subcellularLocation>
</comment>
<keyword evidence="10" id="KW-1185">Reference proteome</keyword>
<evidence type="ECO:0000256" key="3">
    <source>
        <dbReference type="ARBA" id="ARBA00022692"/>
    </source>
</evidence>
<evidence type="ECO:0000256" key="6">
    <source>
        <dbReference type="ARBA" id="ARBA00023136"/>
    </source>
</evidence>
<evidence type="ECO:0000313" key="10">
    <source>
        <dbReference type="Proteomes" id="UP000005238"/>
    </source>
</evidence>
<accession>H3GKC9</accession>
<dbReference type="InterPro" id="IPR036259">
    <property type="entry name" value="MFS_trans_sf"/>
</dbReference>
<reference evidence="9" key="2">
    <citation type="submission" date="2015-06" db="UniProtKB">
        <authorList>
            <consortium name="EnsemblProtists"/>
        </authorList>
    </citation>
    <scope>IDENTIFICATION</scope>
    <source>
        <strain evidence="9">Pr102</strain>
    </source>
</reference>
<dbReference type="STRING" id="164328.H3GKC9"/>
<dbReference type="AlphaFoldDB" id="H3GKC9"/>
<feature type="transmembrane region" description="Helical" evidence="7">
    <location>
        <begin position="146"/>
        <end position="162"/>
    </location>
</feature>
<evidence type="ECO:0000256" key="5">
    <source>
        <dbReference type="ARBA" id="ARBA00023063"/>
    </source>
</evidence>
<dbReference type="HOGENOM" id="CLU_024204_3_1_1"/>
<evidence type="ECO:0000256" key="2">
    <source>
        <dbReference type="ARBA" id="ARBA00008432"/>
    </source>
</evidence>
<dbReference type="eggNOG" id="ENOG502QPIC">
    <property type="taxonomic scope" value="Eukaryota"/>
</dbReference>
<feature type="transmembrane region" description="Helical" evidence="7">
    <location>
        <begin position="196"/>
        <end position="218"/>
    </location>
</feature>
<dbReference type="InterPro" id="IPR011701">
    <property type="entry name" value="MFS"/>
</dbReference>
<dbReference type="VEuPathDB" id="FungiDB:KRP23_11178"/>
<dbReference type="Pfam" id="PF07690">
    <property type="entry name" value="MFS_1"/>
    <property type="match status" value="1"/>
</dbReference>
<dbReference type="VEuPathDB" id="FungiDB:KRP22_10811"/>
<evidence type="ECO:0000256" key="4">
    <source>
        <dbReference type="ARBA" id="ARBA00022989"/>
    </source>
</evidence>
<sequence>MAVTASEHRLYLAPERFAPTLQELGTYPANRTERARTITVVDLELPDSKPDTASYQVASSTVSHRRRDFHHRVNSSNRPSFSLFTDPLQADKATEIRLFSVARPHMRAFHLAWLSFFVAFFGWFSIPPLMPTIKKQLKLTQAQVDNSNIISLASTIVGRLLVGPLCDRYGARSVQAALLVIGAIPVASAALATDYVGFMCVRFFIGLVGCSFVSTAYWTSSMFSKEVVGSANAIAAGWGNMGAGAAYLITPLLFDLVTVHGDISDNVGWRVTLLFPALVMILVGVCTYLFSDDCPQGNYVEMKKTHVMAERPKGELLRGFMTVAKQPVAWILAFQYACSFGVEIQVHNVLSLYYFEDFKKSGCNPAVAADSCRLLSQTEASLISSCFGLMCLFARAIGGYISDVSNRHWDMKGRISAQLMCLTGQATFLYTYSHAHAVEWSIPCLVAFGFFAQASTGTTYGIVPYICSDYTGVASGIVGAGGNMGGLAWGFLFKLVGDRALSFRYLSFFVMGAAISSACIRVKGERSLWSREPSKHTRRQTNQTIHAFYV</sequence>
<dbReference type="InParanoid" id="H3GKC9"/>
<dbReference type="EnsemblProtists" id="Phyra76703">
    <property type="protein sequence ID" value="Phyra76703"/>
    <property type="gene ID" value="Phyra76703"/>
</dbReference>
<feature type="transmembrane region" description="Helical" evidence="7">
    <location>
        <begin position="174"/>
        <end position="190"/>
    </location>
</feature>
<evidence type="ECO:0000256" key="1">
    <source>
        <dbReference type="ARBA" id="ARBA00004141"/>
    </source>
</evidence>
<dbReference type="Gene3D" id="1.20.1250.20">
    <property type="entry name" value="MFS general substrate transporter like domains"/>
    <property type="match status" value="2"/>
</dbReference>
<dbReference type="Proteomes" id="UP000005238">
    <property type="component" value="Unassembled WGS sequence"/>
</dbReference>
<dbReference type="InterPro" id="IPR044772">
    <property type="entry name" value="NO3_transporter"/>
</dbReference>
<feature type="transmembrane region" description="Helical" evidence="7">
    <location>
        <begin position="108"/>
        <end position="126"/>
    </location>
</feature>
<dbReference type="OMA" id="IPCFMFA"/>
<keyword evidence="3 7" id="KW-0812">Transmembrane</keyword>
<keyword evidence="4 7" id="KW-1133">Transmembrane helix</keyword>
<protein>
    <recommendedName>
        <fullName evidence="8">Major facilitator superfamily (MFS) profile domain-containing protein</fullName>
    </recommendedName>
</protein>
<dbReference type="GO" id="GO:0005886">
    <property type="term" value="C:plasma membrane"/>
    <property type="evidence" value="ECO:0000318"/>
    <property type="project" value="GO_Central"/>
</dbReference>
<feature type="transmembrane region" description="Helical" evidence="7">
    <location>
        <begin position="269"/>
        <end position="290"/>
    </location>
</feature>
<proteinExistence type="inferred from homology"/>
<evidence type="ECO:0000313" key="9">
    <source>
        <dbReference type="EnsemblProtists" id="Phyra76703"/>
    </source>
</evidence>
<feature type="transmembrane region" description="Helical" evidence="7">
    <location>
        <begin position="440"/>
        <end position="463"/>
    </location>
</feature>
<name>H3GKC9_PHYRM</name>
<reference evidence="10" key="1">
    <citation type="journal article" date="2006" name="Science">
        <title>Phytophthora genome sequences uncover evolutionary origins and mechanisms of pathogenesis.</title>
        <authorList>
            <person name="Tyler B.M."/>
            <person name="Tripathy S."/>
            <person name="Zhang X."/>
            <person name="Dehal P."/>
            <person name="Jiang R.H."/>
            <person name="Aerts A."/>
            <person name="Arredondo F.D."/>
            <person name="Baxter L."/>
            <person name="Bensasson D."/>
            <person name="Beynon J.L."/>
            <person name="Chapman J."/>
            <person name="Damasceno C.M."/>
            <person name="Dorrance A.E."/>
            <person name="Dou D."/>
            <person name="Dickerman A.W."/>
            <person name="Dubchak I.L."/>
            <person name="Garbelotto M."/>
            <person name="Gijzen M."/>
            <person name="Gordon S.G."/>
            <person name="Govers F."/>
            <person name="Grunwald N.J."/>
            <person name="Huang W."/>
            <person name="Ivors K.L."/>
            <person name="Jones R.W."/>
            <person name="Kamoun S."/>
            <person name="Krampis K."/>
            <person name="Lamour K.H."/>
            <person name="Lee M.K."/>
            <person name="McDonald W.H."/>
            <person name="Medina M."/>
            <person name="Meijer H.J."/>
            <person name="Nordberg E.K."/>
            <person name="Maclean D.J."/>
            <person name="Ospina-Giraldo M.D."/>
            <person name="Morris P.F."/>
            <person name="Phuntumart V."/>
            <person name="Putnam N.H."/>
            <person name="Rash S."/>
            <person name="Rose J.K."/>
            <person name="Sakihama Y."/>
            <person name="Salamov A.A."/>
            <person name="Savidor A."/>
            <person name="Scheuring C.F."/>
            <person name="Smith B.M."/>
            <person name="Sobral B.W."/>
            <person name="Terry A."/>
            <person name="Torto-Alalibo T.A."/>
            <person name="Win J."/>
            <person name="Xu Z."/>
            <person name="Zhang H."/>
            <person name="Grigoriev I.V."/>
            <person name="Rokhsar D.S."/>
            <person name="Boore J.L."/>
        </authorList>
    </citation>
    <scope>NUCLEOTIDE SEQUENCE [LARGE SCALE GENOMIC DNA]</scope>
    <source>
        <strain evidence="10">Pr102</strain>
    </source>
</reference>
<dbReference type="GO" id="GO:0015706">
    <property type="term" value="P:nitrate transmembrane transport"/>
    <property type="evidence" value="ECO:0000318"/>
    <property type="project" value="GO_Central"/>
</dbReference>
<dbReference type="CDD" id="cd17341">
    <property type="entry name" value="MFS_NRT2_like"/>
    <property type="match status" value="1"/>
</dbReference>
<feature type="domain" description="Major facilitator superfamily (MFS) profile" evidence="8">
    <location>
        <begin position="108"/>
        <end position="550"/>
    </location>
</feature>
<dbReference type="SUPFAM" id="SSF103473">
    <property type="entry name" value="MFS general substrate transporter"/>
    <property type="match status" value="1"/>
</dbReference>
<feature type="transmembrane region" description="Helical" evidence="7">
    <location>
        <begin position="230"/>
        <end position="249"/>
    </location>
</feature>
<feature type="transmembrane region" description="Helical" evidence="7">
    <location>
        <begin position="503"/>
        <end position="522"/>
    </location>
</feature>
<keyword evidence="6 7" id="KW-0472">Membrane</keyword>
<dbReference type="GO" id="GO:0042128">
    <property type="term" value="P:nitrate assimilation"/>
    <property type="evidence" value="ECO:0007669"/>
    <property type="project" value="UniProtKB-KW"/>
</dbReference>
<feature type="transmembrane region" description="Helical" evidence="7">
    <location>
        <begin position="470"/>
        <end position="491"/>
    </location>
</feature>
<dbReference type="EMBL" id="DS566016">
    <property type="status" value="NOT_ANNOTATED_CDS"/>
    <property type="molecule type" value="Genomic_DNA"/>
</dbReference>
<dbReference type="GO" id="GO:0015112">
    <property type="term" value="F:nitrate transmembrane transporter activity"/>
    <property type="evidence" value="ECO:0000318"/>
    <property type="project" value="GO_Central"/>
</dbReference>
<dbReference type="InterPro" id="IPR020846">
    <property type="entry name" value="MFS_dom"/>
</dbReference>
<evidence type="ECO:0000259" key="8">
    <source>
        <dbReference type="PROSITE" id="PS50850"/>
    </source>
</evidence>
<dbReference type="PANTHER" id="PTHR23515">
    <property type="entry name" value="HIGH-AFFINITY NITRATE TRANSPORTER 2.3"/>
    <property type="match status" value="1"/>
</dbReference>
<comment type="similarity">
    <text evidence="2">Belongs to the major facilitator superfamily. Nitrate/nitrite porter (TC 2.A.1.8) family.</text>
</comment>
<dbReference type="PROSITE" id="PS50850">
    <property type="entry name" value="MFS"/>
    <property type="match status" value="1"/>
</dbReference>